<evidence type="ECO:0000256" key="3">
    <source>
        <dbReference type="PROSITE-ProRule" id="PRU00221"/>
    </source>
</evidence>
<dbReference type="InterPro" id="IPR020472">
    <property type="entry name" value="WD40_PAC1"/>
</dbReference>
<keyword evidence="6" id="KW-1185">Reference proteome</keyword>
<accession>A0AAW9Q8V9</accession>
<dbReference type="SUPFAM" id="SSF52540">
    <property type="entry name" value="P-loop containing nucleoside triphosphate hydrolases"/>
    <property type="match status" value="1"/>
</dbReference>
<dbReference type="AlphaFoldDB" id="A0AAW9Q8V9"/>
<feature type="repeat" description="WD" evidence="3">
    <location>
        <begin position="951"/>
        <end position="997"/>
    </location>
</feature>
<dbReference type="InterPro" id="IPR001680">
    <property type="entry name" value="WD40_rpt"/>
</dbReference>
<reference evidence="5" key="1">
    <citation type="submission" date="2024-01" db="EMBL/GenBank/DDBJ databases">
        <title>Bank of Algae and Cyanobacteria of the Azores (BACA) strain genomes.</title>
        <authorList>
            <person name="Luz R."/>
            <person name="Cordeiro R."/>
            <person name="Fonseca A."/>
            <person name="Goncalves V."/>
        </authorList>
    </citation>
    <scope>NUCLEOTIDE SEQUENCE</scope>
    <source>
        <strain evidence="5">BACA0141</strain>
    </source>
</reference>
<dbReference type="InterPro" id="IPR036322">
    <property type="entry name" value="WD40_repeat_dom_sf"/>
</dbReference>
<dbReference type="Proteomes" id="UP001333818">
    <property type="component" value="Unassembled WGS sequence"/>
</dbReference>
<gene>
    <name evidence="5" type="ORF">V2H45_21905</name>
</gene>
<dbReference type="InterPro" id="IPR015943">
    <property type="entry name" value="WD40/YVTN_repeat-like_dom_sf"/>
</dbReference>
<dbReference type="PRINTS" id="PR00364">
    <property type="entry name" value="DISEASERSIST"/>
</dbReference>
<evidence type="ECO:0000256" key="2">
    <source>
        <dbReference type="ARBA" id="ARBA00022737"/>
    </source>
</evidence>
<feature type="repeat" description="WD" evidence="3">
    <location>
        <begin position="1124"/>
        <end position="1165"/>
    </location>
</feature>
<sequence length="1199" mass="133086">MPKAKRYRGVILTVQGWEKFQATKTQAEFDENAGDRFTLEELSERMGLSLNTIAKVLGRSDPIDKQSLQWAFRAFGLELNKNDYMRPSSAIESSEAIVQVEQPLSDWVSSMDTSSFCGRNEELICLKQWVLEEQCRLVLLLGIGGIGKSTLAAKLVQQIQAEFDVVVWRSLQNAPPFEEWLDNVLPILLRAQGEDIALPSSLDGKLLKLMEGLRSYRCLLVLDNAETILNAGQIRQYRTGYEKYGQLFRGIGTATHQSCLLLTSREKPLEIVHLEGEALSVRSLPLKGLNSEAGRELFRYKGTFAGTELEWERLIFHYGGNPLALKLVAAAVQDLFNGRIAEILNYVQQGASVFDDIRDLLQRQCDRLSEIEREMLFWLAINREPIFLSELSEDVVIATSKRRLPDAIRSLRQRSLIEKEGEQFFLQPVVLEYATDRFVQVVSEEIIAQTPERLKTHALMKAQAKDYIREMQKRLILEPLIEQLLVQFSSPTAIEQQLKAMLEQQVPQPSNYLVGNLLNLLVHSQSDLRGWDFSSLTVWQADLRQANLTGVNFCNADLAKSVFAESLNSLVSLAFSPDGRLLASGDVDGEICLWLADGQQLLTLQGHPGWVWSLAFSSDDLLLGSGSSDGSVRLWNIEDGRSLKTLQGHTDAVWSVCFCERTGNQSSEPAQILATGSEDRTIRLWNVQTGDCLRVLQGHRGAIHGIRFSPDGYTLASGSHDRTIRLWNVWNSTCDTILEDDSGGVWAIAFSPDGQLLASGGNDGSIRLWNVREKVCLSILNGHTDWIWSVDFSPDGQTLASSSNDGSIRLWNVENGTCLSVLQGHTGAVRSVVFSPAISDDLLLASASLDFSMRLWNGRDGTCLKVLQGRQSGIWSVSFSPNSQQIASGSHDGLVRLWDRQNGDCLKVLSGHTNWVRSVDFSPDRQILASSSNDMQIRLWDLSQGTCLKVLQGHTSGVRSLNFSPLLTDEEAPILASGSFDGSIRLWDINQGTCFKVLDGHTDWVWSVAFSPDGNILASCSNDLSIRLWHVQDGICLKILQGHISGTRSLAFSPDGRFLVSGGDDQEVRLWDVQTGNCLNVLQDHKGWIWSVAFSPDGQVLASGGADRQVRLWDIRTGNCTNRLQGHTGWVSSVSFSPDGQVLASGSQDRTIKLWDVKTGECLKTLRVDRLYEGMNIRGARGLTTAQQATLKTLGAVEA</sequence>
<dbReference type="FunFam" id="2.130.10.10:FF:000228">
    <property type="entry name" value="COMPASS-like H3K4 histone methylase component WDR5A"/>
    <property type="match status" value="1"/>
</dbReference>
<dbReference type="InterPro" id="IPR027417">
    <property type="entry name" value="P-loop_NTPase"/>
</dbReference>
<feature type="repeat" description="WD" evidence="3">
    <location>
        <begin position="604"/>
        <end position="645"/>
    </location>
</feature>
<dbReference type="CDD" id="cd00200">
    <property type="entry name" value="WD40"/>
    <property type="match status" value="2"/>
</dbReference>
<comment type="caution">
    <text evidence="5">The sequence shown here is derived from an EMBL/GenBank/DDBJ whole genome shotgun (WGS) entry which is preliminary data.</text>
</comment>
<organism evidence="5 6">
    <name type="scientific">Tumidithrix elongata BACA0141</name>
    <dbReference type="NCBI Taxonomy" id="2716417"/>
    <lineage>
        <taxon>Bacteria</taxon>
        <taxon>Bacillati</taxon>
        <taxon>Cyanobacteriota</taxon>
        <taxon>Cyanophyceae</taxon>
        <taxon>Pseudanabaenales</taxon>
        <taxon>Pseudanabaenaceae</taxon>
        <taxon>Tumidithrix</taxon>
        <taxon>Tumidithrix elongata</taxon>
    </lineage>
</organism>
<proteinExistence type="predicted"/>
<feature type="repeat" description="WD" evidence="3">
    <location>
        <begin position="696"/>
        <end position="729"/>
    </location>
</feature>
<dbReference type="Pfam" id="PF00400">
    <property type="entry name" value="WD40"/>
    <property type="match status" value="9"/>
</dbReference>
<feature type="repeat" description="WD" evidence="3">
    <location>
        <begin position="998"/>
        <end position="1039"/>
    </location>
</feature>
<dbReference type="Gene3D" id="3.40.50.300">
    <property type="entry name" value="P-loop containing nucleotide triphosphate hydrolases"/>
    <property type="match status" value="1"/>
</dbReference>
<feature type="repeat" description="WD" evidence="3">
    <location>
        <begin position="822"/>
        <end position="866"/>
    </location>
</feature>
<evidence type="ECO:0000259" key="4">
    <source>
        <dbReference type="Pfam" id="PF00931"/>
    </source>
</evidence>
<feature type="repeat" description="WD" evidence="3">
    <location>
        <begin position="909"/>
        <end position="950"/>
    </location>
</feature>
<dbReference type="Pfam" id="PF00931">
    <property type="entry name" value="NB-ARC"/>
    <property type="match status" value="1"/>
</dbReference>
<feature type="repeat" description="WD" evidence="3">
    <location>
        <begin position="738"/>
        <end position="779"/>
    </location>
</feature>
<feature type="repeat" description="WD" evidence="3">
    <location>
        <begin position="646"/>
        <end position="695"/>
    </location>
</feature>
<feature type="repeat" description="WD" evidence="3">
    <location>
        <begin position="780"/>
        <end position="821"/>
    </location>
</feature>
<evidence type="ECO:0000256" key="1">
    <source>
        <dbReference type="ARBA" id="ARBA00022574"/>
    </source>
</evidence>
<feature type="domain" description="NB-ARC" evidence="4">
    <location>
        <begin position="126"/>
        <end position="224"/>
    </location>
</feature>
<keyword evidence="1 3" id="KW-0853">WD repeat</keyword>
<dbReference type="PROSITE" id="PS00678">
    <property type="entry name" value="WD_REPEATS_1"/>
    <property type="match status" value="10"/>
</dbReference>
<dbReference type="PANTHER" id="PTHR19879:SF9">
    <property type="entry name" value="TRANSCRIPTION INITIATION FACTOR TFIID SUBUNIT 5"/>
    <property type="match status" value="1"/>
</dbReference>
<name>A0AAW9Q8V9_9CYAN</name>
<dbReference type="PRINTS" id="PR00320">
    <property type="entry name" value="GPROTEINBRPT"/>
</dbReference>
<evidence type="ECO:0000313" key="6">
    <source>
        <dbReference type="Proteomes" id="UP001333818"/>
    </source>
</evidence>
<dbReference type="InterPro" id="IPR002182">
    <property type="entry name" value="NB-ARC"/>
</dbReference>
<feature type="repeat" description="WD" evidence="3">
    <location>
        <begin position="1040"/>
        <end position="1081"/>
    </location>
</feature>
<evidence type="ECO:0000313" key="5">
    <source>
        <dbReference type="EMBL" id="MEE3719401.1"/>
    </source>
</evidence>
<feature type="repeat" description="WD" evidence="3">
    <location>
        <begin position="563"/>
        <end position="594"/>
    </location>
</feature>
<dbReference type="Pfam" id="PF25173">
    <property type="entry name" value="Beta-prop_WDR3_1st"/>
    <property type="match status" value="1"/>
</dbReference>
<dbReference type="SUPFAM" id="SSF50978">
    <property type="entry name" value="WD40 repeat-like"/>
    <property type="match status" value="2"/>
</dbReference>
<dbReference type="GO" id="GO:0043531">
    <property type="term" value="F:ADP binding"/>
    <property type="evidence" value="ECO:0007669"/>
    <property type="project" value="InterPro"/>
</dbReference>
<dbReference type="SUPFAM" id="SSF141571">
    <property type="entry name" value="Pentapeptide repeat-like"/>
    <property type="match status" value="1"/>
</dbReference>
<dbReference type="Pfam" id="PF00805">
    <property type="entry name" value="Pentapeptide"/>
    <property type="match status" value="1"/>
</dbReference>
<feature type="repeat" description="WD" evidence="3">
    <location>
        <begin position="1082"/>
        <end position="1123"/>
    </location>
</feature>
<dbReference type="InterPro" id="IPR001646">
    <property type="entry name" value="5peptide_repeat"/>
</dbReference>
<dbReference type="Gene3D" id="2.160.20.80">
    <property type="entry name" value="E3 ubiquitin-protein ligase SopA"/>
    <property type="match status" value="1"/>
</dbReference>
<dbReference type="Gene3D" id="2.130.10.10">
    <property type="entry name" value="YVTN repeat-like/Quinoprotein amine dehydrogenase"/>
    <property type="match status" value="6"/>
</dbReference>
<dbReference type="EMBL" id="JAZBJZ010000130">
    <property type="protein sequence ID" value="MEE3719401.1"/>
    <property type="molecule type" value="Genomic_DNA"/>
</dbReference>
<dbReference type="PROSITE" id="PS50082">
    <property type="entry name" value="WD_REPEATS_2"/>
    <property type="match status" value="14"/>
</dbReference>
<dbReference type="SMART" id="SM00320">
    <property type="entry name" value="WD40"/>
    <property type="match status" value="14"/>
</dbReference>
<keyword evidence="2" id="KW-0677">Repeat</keyword>
<feature type="repeat" description="WD" evidence="3">
    <location>
        <begin position="867"/>
        <end position="908"/>
    </location>
</feature>
<protein>
    <submittedName>
        <fullName evidence="5">NB-ARC domain-containing protein</fullName>
    </submittedName>
</protein>
<dbReference type="InterPro" id="IPR019775">
    <property type="entry name" value="WD40_repeat_CS"/>
</dbReference>
<dbReference type="PROSITE" id="PS50294">
    <property type="entry name" value="WD_REPEATS_REGION"/>
    <property type="match status" value="14"/>
</dbReference>
<dbReference type="PANTHER" id="PTHR19879">
    <property type="entry name" value="TRANSCRIPTION INITIATION FACTOR TFIID"/>
    <property type="match status" value="1"/>
</dbReference>